<dbReference type="GO" id="GO:0006260">
    <property type="term" value="P:DNA replication"/>
    <property type="evidence" value="ECO:0007669"/>
    <property type="project" value="InterPro"/>
</dbReference>
<dbReference type="Pfam" id="PF02399">
    <property type="entry name" value="Herpes_ori_bp"/>
    <property type="match status" value="1"/>
</dbReference>
<feature type="domain" description="Replication origin-binding protein" evidence="1">
    <location>
        <begin position="182"/>
        <end position="318"/>
    </location>
</feature>
<sequence>MQKITAYAINFTHAGYETININDVMQAAETLRTDYPKVSRVISIDGNVIPAIKAALKTASGIAAGEKGVIAKNIYDLSKVELAVLIASNDSSDEAFDRAAYEISRDAFMSGGIDEKAKTLADASGRSHDACLKLINAKLSRKNAELISHLKALKDEGQAPRDAVEVRDYILASEGAALLSLPTGYGKTSEIIEPVLAAEMEGGKKVLVISHRRSINRNIAQIPGIVSYDECDTPDVLQNARGLKIVVNSLSANKFKDFIKSADVVVIDEASQVIAHVLGGEVKHREAVWDALGFAIKSAKKVILADADINTRCVEILDGRQAKLFKVAQNHSGITVRTSDSSSVRGLVVKAALEGKKILVSCDVAREALALGKYIERKAKRSVLVVTAENAKWEAQAAFIANPNLTGYEIVIYSPVITSALSITSSHFDEHFGLFGGQIVPSDAIQMIRRDRTAKVFTVGLKNPDYRKSEIVDITFKKAMVATEELLCCLTFSAEEKNKIREAIAADNAPSAFDALRYEHCSSEAWLKDNIAHTLPALLMMQGFKVEVLERDDDMPTAGFVADSQGRKAVKKETAAKLFRAAPARVEIVQSVKDAGSKDEAEYLSVIRARAQEVIGRAHLTSEDAKLWGEGEGESKIKLFRKLHNVSEVSPEEELSVLSKVLPAIAEMSLTKGWRADDSAALFDRLNSIRSKVIGLGINMPRANTVKAKQAAVTNVLKCFGLKTRKVDGGKSGDYYIVDADSLDLMSSYIKTSTSL</sequence>
<evidence type="ECO:0000313" key="2">
    <source>
        <dbReference type="EMBL" id="UUC20517.1"/>
    </source>
</evidence>
<dbReference type="Proteomes" id="UP001058744">
    <property type="component" value="Chromosome"/>
</dbReference>
<organism evidence="2 3">
    <name type="scientific">Pseudomonas asiatica</name>
    <dbReference type="NCBI Taxonomy" id="2219225"/>
    <lineage>
        <taxon>Bacteria</taxon>
        <taxon>Pseudomonadati</taxon>
        <taxon>Pseudomonadota</taxon>
        <taxon>Gammaproteobacteria</taxon>
        <taxon>Pseudomonadales</taxon>
        <taxon>Pseudomonadaceae</taxon>
        <taxon>Pseudomonas</taxon>
    </lineage>
</organism>
<dbReference type="RefSeq" id="WP_256381980.1">
    <property type="nucleotide sequence ID" value="NZ_CP101700.1"/>
</dbReference>
<dbReference type="SUPFAM" id="SSF52540">
    <property type="entry name" value="P-loop containing nucleoside triphosphate hydrolases"/>
    <property type="match status" value="1"/>
</dbReference>
<dbReference type="GO" id="GO:0005524">
    <property type="term" value="F:ATP binding"/>
    <property type="evidence" value="ECO:0007669"/>
    <property type="project" value="InterPro"/>
</dbReference>
<evidence type="ECO:0000313" key="3">
    <source>
        <dbReference type="Proteomes" id="UP001058744"/>
    </source>
</evidence>
<dbReference type="EMBL" id="CP101700">
    <property type="protein sequence ID" value="UUC20517.1"/>
    <property type="molecule type" value="Genomic_DNA"/>
</dbReference>
<evidence type="ECO:0000259" key="1">
    <source>
        <dbReference type="Pfam" id="PF02399"/>
    </source>
</evidence>
<dbReference type="Gene3D" id="3.40.50.300">
    <property type="entry name" value="P-loop containing nucleotide triphosphate hydrolases"/>
    <property type="match status" value="1"/>
</dbReference>
<accession>A0AAJ5LEC2</accession>
<gene>
    <name evidence="2" type="ORF">NOV18_08565</name>
</gene>
<name>A0AAJ5LEC2_9PSED</name>
<dbReference type="AlphaFoldDB" id="A0AAJ5LEC2"/>
<dbReference type="InterPro" id="IPR003450">
    <property type="entry name" value="Replication_origin-bd"/>
</dbReference>
<dbReference type="GO" id="GO:0003688">
    <property type="term" value="F:DNA replication origin binding"/>
    <property type="evidence" value="ECO:0007669"/>
    <property type="project" value="InterPro"/>
</dbReference>
<protein>
    <submittedName>
        <fullName evidence="2">Replication protein RepA</fullName>
    </submittedName>
</protein>
<proteinExistence type="predicted"/>
<dbReference type="InterPro" id="IPR027417">
    <property type="entry name" value="P-loop_NTPase"/>
</dbReference>
<reference evidence="2" key="1">
    <citation type="submission" date="2022-07" db="EMBL/GenBank/DDBJ databases">
        <title>Complete genome of MD9.</title>
        <authorList>
            <person name="Cao G."/>
        </authorList>
    </citation>
    <scope>NUCLEOTIDE SEQUENCE</scope>
    <source>
        <strain evidence="2">MD9</strain>
    </source>
</reference>